<gene>
    <name evidence="2" type="ORF">AAL_04149</name>
</gene>
<proteinExistence type="predicted"/>
<organism evidence="2 3">
    <name type="scientific">Moelleriella libera RCEF 2490</name>
    <dbReference type="NCBI Taxonomy" id="1081109"/>
    <lineage>
        <taxon>Eukaryota</taxon>
        <taxon>Fungi</taxon>
        <taxon>Dikarya</taxon>
        <taxon>Ascomycota</taxon>
        <taxon>Pezizomycotina</taxon>
        <taxon>Sordariomycetes</taxon>
        <taxon>Hypocreomycetidae</taxon>
        <taxon>Hypocreales</taxon>
        <taxon>Clavicipitaceae</taxon>
        <taxon>Moelleriella</taxon>
    </lineage>
</organism>
<evidence type="ECO:0000313" key="2">
    <source>
        <dbReference type="EMBL" id="KZZ95853.1"/>
    </source>
</evidence>
<dbReference type="OrthoDB" id="19923at2759"/>
<name>A0A162IN52_9HYPO</name>
<evidence type="ECO:0000313" key="3">
    <source>
        <dbReference type="Proteomes" id="UP000078544"/>
    </source>
</evidence>
<evidence type="ECO:0000256" key="1">
    <source>
        <dbReference type="SAM" id="MobiDB-lite"/>
    </source>
</evidence>
<dbReference type="STRING" id="1081109.A0A162IN52"/>
<protein>
    <submittedName>
        <fullName evidence="2">Uncharacterized protein</fullName>
    </submittedName>
</protein>
<dbReference type="AlphaFoldDB" id="A0A162IN52"/>
<reference evidence="2 3" key="1">
    <citation type="journal article" date="2016" name="Genome Biol. Evol.">
        <title>Divergent and convergent evolution of fungal pathogenicity.</title>
        <authorList>
            <person name="Shang Y."/>
            <person name="Xiao G."/>
            <person name="Zheng P."/>
            <person name="Cen K."/>
            <person name="Zhan S."/>
            <person name="Wang C."/>
        </authorList>
    </citation>
    <scope>NUCLEOTIDE SEQUENCE [LARGE SCALE GENOMIC DNA]</scope>
    <source>
        <strain evidence="2 3">RCEF 2490</strain>
    </source>
</reference>
<accession>A0A162IN52</accession>
<keyword evidence="3" id="KW-1185">Reference proteome</keyword>
<dbReference type="Proteomes" id="UP000078544">
    <property type="component" value="Unassembled WGS sequence"/>
</dbReference>
<feature type="region of interest" description="Disordered" evidence="1">
    <location>
        <begin position="213"/>
        <end position="233"/>
    </location>
</feature>
<dbReference type="EMBL" id="AZGY01000008">
    <property type="protein sequence ID" value="KZZ95853.1"/>
    <property type="molecule type" value="Genomic_DNA"/>
</dbReference>
<sequence>MASNTQLPRENLSVTTAIIGLLAVGGKIIDALWDLEAPARKAKSVLAQVLQEVKQCRSTVHILYKTFSLVESGQLPFPERGSWIKADYLIATLTDTVLAVSDLQSICDELNLDEKGLATPPSEGADNGGPPAHEKLVRALCSRLRWHNLSMTLMMTILKCPGESDAQNSRVGLERRMMRLLSANATLADRLRHLDEFSGIQLPHYTPAIRHAQTGRKGASATSAPAGLTAPTENTVTINPLGAELLSPFSRCTLADVPVLSIIPLPVYTSELVDGVEFYTFEFARRVSHDLSELMQNQAGQGTSRSLGVILGWTQTGIDSGGSASSTGSSNESSPVVIETEPDIQTKTKKWRVRSFKVRRRWRA</sequence>
<comment type="caution">
    <text evidence="2">The sequence shown here is derived from an EMBL/GenBank/DDBJ whole genome shotgun (WGS) entry which is preliminary data.</text>
</comment>